<dbReference type="STRING" id="430453.SAMN04487962_102228"/>
<dbReference type="AlphaFoldDB" id="A0A1I0A675"/>
<feature type="chain" id="PRO_5011497817" description="Outer membrane lipoprotein-sorting protein" evidence="1">
    <location>
        <begin position="29"/>
        <end position="464"/>
    </location>
</feature>
<evidence type="ECO:0008006" key="4">
    <source>
        <dbReference type="Google" id="ProtNLM"/>
    </source>
</evidence>
<evidence type="ECO:0000313" key="2">
    <source>
        <dbReference type="EMBL" id="SES89613.1"/>
    </source>
</evidence>
<feature type="signal peptide" evidence="1">
    <location>
        <begin position="1"/>
        <end position="28"/>
    </location>
</feature>
<dbReference type="Gene3D" id="2.50.20.10">
    <property type="entry name" value="Lipoprotein localisation LolA/LolB/LppX"/>
    <property type="match status" value="1"/>
</dbReference>
<organism evidence="2 3">
    <name type="scientific">Marinobacter segnicrescens</name>
    <dbReference type="NCBI Taxonomy" id="430453"/>
    <lineage>
        <taxon>Bacteria</taxon>
        <taxon>Pseudomonadati</taxon>
        <taxon>Pseudomonadota</taxon>
        <taxon>Gammaproteobacteria</taxon>
        <taxon>Pseudomonadales</taxon>
        <taxon>Marinobacteraceae</taxon>
        <taxon>Marinobacter</taxon>
    </lineage>
</organism>
<dbReference type="InterPro" id="IPR010752">
    <property type="entry name" value="DUF1329"/>
</dbReference>
<dbReference type="Proteomes" id="UP000198762">
    <property type="component" value="Unassembled WGS sequence"/>
</dbReference>
<gene>
    <name evidence="2" type="ORF">SAMN04487962_102228</name>
</gene>
<dbReference type="Pfam" id="PF07044">
    <property type="entry name" value="DUF1329"/>
    <property type="match status" value="1"/>
</dbReference>
<evidence type="ECO:0000313" key="3">
    <source>
        <dbReference type="Proteomes" id="UP000198762"/>
    </source>
</evidence>
<dbReference type="CDD" id="cd16329">
    <property type="entry name" value="LolA_like"/>
    <property type="match status" value="1"/>
</dbReference>
<dbReference type="EMBL" id="FOHZ01000002">
    <property type="protein sequence ID" value="SES89613.1"/>
    <property type="molecule type" value="Genomic_DNA"/>
</dbReference>
<name>A0A1I0A675_9GAMM</name>
<keyword evidence="1" id="KW-0732">Signal</keyword>
<proteinExistence type="predicted"/>
<protein>
    <recommendedName>
        <fullName evidence="4">Outer membrane lipoprotein-sorting protein</fullName>
    </recommendedName>
</protein>
<evidence type="ECO:0000256" key="1">
    <source>
        <dbReference type="SAM" id="SignalP"/>
    </source>
</evidence>
<reference evidence="3" key="1">
    <citation type="submission" date="2016-10" db="EMBL/GenBank/DDBJ databases">
        <authorList>
            <person name="Varghese N."/>
            <person name="Submissions S."/>
        </authorList>
    </citation>
    <scope>NUCLEOTIDE SEQUENCE [LARGE SCALE GENOMIC DNA]</scope>
    <source>
        <strain evidence="3">CGMCC 1.6489</strain>
    </source>
</reference>
<sequence length="464" mass="52901">MYETMQKKLIPALCISLLVLTSASFTQAAVSQAEANRLGNSLTPFGAVRSGNSAGTIPRWTGGDTTRPDGYEGTGDHHVNPYPDDKPRYEVTAGNMAEYRDVLADGVVAMMKAYPETFRLRVFPTRRTHTAPDHIAENTRKNAVRASLIDGGNGVQNAFGGHPFPILHGTSEEKAMQAMWNHLTRWRGRWAEREYTEVVVVNGQYRGVTMRQEVFFNWNMEGGSPEDLDNIVNYYLSTVIAPEQYAGGGILVHETLDQVKEPRKAWGFSAGEVRRAPSLGYDAPIASAGNLRTVDDTDTFNGALDRYNWEYKGLQEMLIPYNNFEITSDKYTYDDVLDKQHLNSDLMRWELHRVHVVEANLREDARHLYHKRVFYIDEDSWNIALVDQYDDQGNLYRVTMAMLKNFYDMPGVWADLEVYHDLSKGIYHATGLINESEGTRTFKNEFPGKRYFSPFTLRRRLSDY</sequence>
<keyword evidence="3" id="KW-1185">Reference proteome</keyword>
<accession>A0A1I0A675</accession>